<protein>
    <recommendedName>
        <fullName evidence="3">J domain-containing protein</fullName>
    </recommendedName>
</protein>
<dbReference type="SUPFAM" id="SSF46565">
    <property type="entry name" value="Chaperone J-domain"/>
    <property type="match status" value="1"/>
</dbReference>
<evidence type="ECO:0000313" key="1">
    <source>
        <dbReference type="EMBL" id="BAN01388.1"/>
    </source>
</evidence>
<dbReference type="OrthoDB" id="5242140at2"/>
<name>A0A6C7E9U6_ILUCY</name>
<evidence type="ECO:0008006" key="3">
    <source>
        <dbReference type="Google" id="ProtNLM"/>
    </source>
</evidence>
<sequence length="232" mass="25542">MLLAELEIHHSRPVQPTRRVALGHMVLPVDPAPGFGGLLIGAIIAQHLDGVDDDLVPDIHHLIKQVGSGERIVQPRLRHRFQIDRHGLSHSTHQLVGEGDDISFDFATTGSDLAQVLGAIYAVERLAMEHRRQLMPLLEKAARWRGPIGPTMIAHFAGSQTTTLEALADPRGWAMQIMGFEVTGKRPSKREVTKAFRERMRGVHPDHGGAEIDAAKAMSDLSEARRILNAKS</sequence>
<dbReference type="Gene3D" id="1.10.287.110">
    <property type="entry name" value="DnaJ domain"/>
    <property type="match status" value="1"/>
</dbReference>
<dbReference type="KEGG" id="aym:YM304_10740"/>
<dbReference type="InterPro" id="IPR001623">
    <property type="entry name" value="DnaJ_domain"/>
</dbReference>
<evidence type="ECO:0000313" key="2">
    <source>
        <dbReference type="Proteomes" id="UP000011863"/>
    </source>
</evidence>
<proteinExistence type="predicted"/>
<dbReference type="Proteomes" id="UP000011863">
    <property type="component" value="Chromosome"/>
</dbReference>
<dbReference type="RefSeq" id="WP_015440635.1">
    <property type="nucleotide sequence ID" value="NC_020520.1"/>
</dbReference>
<dbReference type="CDD" id="cd06257">
    <property type="entry name" value="DnaJ"/>
    <property type="match status" value="1"/>
</dbReference>
<organism evidence="1 2">
    <name type="scientific">Ilumatobacter coccineus (strain NBRC 103263 / KCTC 29153 / YM16-304)</name>
    <dbReference type="NCBI Taxonomy" id="1313172"/>
    <lineage>
        <taxon>Bacteria</taxon>
        <taxon>Bacillati</taxon>
        <taxon>Actinomycetota</taxon>
        <taxon>Acidimicrobiia</taxon>
        <taxon>Acidimicrobiales</taxon>
        <taxon>Ilumatobacteraceae</taxon>
        <taxon>Ilumatobacter</taxon>
    </lineage>
</organism>
<reference evidence="1 2" key="1">
    <citation type="journal article" date="2013" name="Int. J. Syst. Evol. Microbiol.">
        <title>Ilumatobacter nonamiense sp. nov. and Ilumatobacter coccineum sp. nov., isolated from seashore sand.</title>
        <authorList>
            <person name="Matsumoto A."/>
            <person name="Kasai H."/>
            <person name="Matsuo Y."/>
            <person name="Shizuri Y."/>
            <person name="Ichikawa N."/>
            <person name="Fujita N."/>
            <person name="Omura S."/>
            <person name="Takahashi Y."/>
        </authorList>
    </citation>
    <scope>NUCLEOTIDE SEQUENCE [LARGE SCALE GENOMIC DNA]</scope>
    <source>
        <strain evidence="2">NBRC 103263 / KCTC 29153 / YM16-304</strain>
    </source>
</reference>
<dbReference type="AlphaFoldDB" id="A0A6C7E9U6"/>
<gene>
    <name evidence="1" type="ORF">YM304_10740</name>
</gene>
<accession>A0A6C7E9U6</accession>
<dbReference type="EMBL" id="AP012057">
    <property type="protein sequence ID" value="BAN01388.1"/>
    <property type="molecule type" value="Genomic_DNA"/>
</dbReference>
<keyword evidence="2" id="KW-1185">Reference proteome</keyword>
<dbReference type="InterPro" id="IPR036869">
    <property type="entry name" value="J_dom_sf"/>
</dbReference>